<sequence>MGMIIEKGSKFFGLDAKLARDIIHDVHISACNNYLMLLSLGMLRYSIRKFIPLFKDEDYYHPLYQTLLEEAEKREQEIIDKIILEKWIVSVSDDGVSVEDSNYQLTKKAINLSRHKFIKRLPRQNALQKLTEFLLRVVDWNNTDPYVKVNNIWLYGSMLTSSQDVGDIDLVCQYIDNPSSPTYPSESEIMTDLMRGIDLLDRVKKHIINRSPYISIDGFNPNEVDMIDGGVLMLMSDGRLSKYAQKLISTIKIEKNKKNKPEKKWFYLGIERNPESTQFGMNIVDAKLVFSEMTRSDFYSFNFDFSINDIRYALENHIYRKNKKDGQRYWTDELTIKCNELLPSLVKNLIDDGFMIPSQPKNSSNIDYFKVTQKGIEFGLLKSAEPISKEKANKMLDKFLERVAAWNADNHHMTIKDVWAYGAIITDSECVGDIELICDFEYNPASPENLIDGFEVDNDENGNPFNPLASPFIKNQHSKKLKENSIKSLTMRLPRIIIKEHDPYFISFLQREGVYVQIVKDCEIIYTVPK</sequence>
<reference evidence="1 2" key="1">
    <citation type="submission" date="2018-03" db="EMBL/GenBank/DDBJ databases">
        <title>Aeromonas veronii whole genome sequencing and analysis.</title>
        <authorList>
            <person name="Xie H."/>
            <person name="Liu T."/>
            <person name="Wang K."/>
        </authorList>
    </citation>
    <scope>NUCLEOTIDE SEQUENCE [LARGE SCALE GENOMIC DNA]</scope>
    <source>
        <strain evidence="1 2">XH.VA.1</strain>
    </source>
</reference>
<accession>A0A2T4MWV1</accession>
<evidence type="ECO:0000313" key="1">
    <source>
        <dbReference type="EMBL" id="PTH79024.1"/>
    </source>
</evidence>
<dbReference type="EMBL" id="PZKL01000045">
    <property type="protein sequence ID" value="PTH79024.1"/>
    <property type="molecule type" value="Genomic_DNA"/>
</dbReference>
<dbReference type="Proteomes" id="UP000241986">
    <property type="component" value="Unassembled WGS sequence"/>
</dbReference>
<protein>
    <recommendedName>
        <fullName evidence="3">Nucleotidyltransferase</fullName>
    </recommendedName>
</protein>
<proteinExistence type="predicted"/>
<gene>
    <name evidence="1" type="ORF">DAA48_21540</name>
</gene>
<organism evidence="1 2">
    <name type="scientific">Aeromonas veronii</name>
    <dbReference type="NCBI Taxonomy" id="654"/>
    <lineage>
        <taxon>Bacteria</taxon>
        <taxon>Pseudomonadati</taxon>
        <taxon>Pseudomonadota</taxon>
        <taxon>Gammaproteobacteria</taxon>
        <taxon>Aeromonadales</taxon>
        <taxon>Aeromonadaceae</taxon>
        <taxon>Aeromonas</taxon>
    </lineage>
</organism>
<evidence type="ECO:0008006" key="3">
    <source>
        <dbReference type="Google" id="ProtNLM"/>
    </source>
</evidence>
<name>A0A2T4MWV1_AERVE</name>
<dbReference type="AlphaFoldDB" id="A0A2T4MWV1"/>
<evidence type="ECO:0000313" key="2">
    <source>
        <dbReference type="Proteomes" id="UP000241986"/>
    </source>
</evidence>
<comment type="caution">
    <text evidence="1">The sequence shown here is derived from an EMBL/GenBank/DDBJ whole genome shotgun (WGS) entry which is preliminary data.</text>
</comment>
<dbReference type="RefSeq" id="WP_107684649.1">
    <property type="nucleotide sequence ID" value="NZ_PZKL01000045.1"/>
</dbReference>